<evidence type="ECO:0000313" key="2">
    <source>
        <dbReference type="EMBL" id="TWO70802.1"/>
    </source>
</evidence>
<dbReference type="RefSeq" id="WP_145893799.1">
    <property type="nucleotide sequence ID" value="NZ_VOBQ01000011.1"/>
</dbReference>
<dbReference type="EMBL" id="VOBQ01000011">
    <property type="protein sequence ID" value="TWO70802.1"/>
    <property type="molecule type" value="Genomic_DNA"/>
</dbReference>
<dbReference type="AlphaFoldDB" id="A0A562ZQD2"/>
<organism evidence="2 3">
    <name type="scientific">Caenimonas sedimenti</name>
    <dbReference type="NCBI Taxonomy" id="2596921"/>
    <lineage>
        <taxon>Bacteria</taxon>
        <taxon>Pseudomonadati</taxon>
        <taxon>Pseudomonadota</taxon>
        <taxon>Betaproteobacteria</taxon>
        <taxon>Burkholderiales</taxon>
        <taxon>Comamonadaceae</taxon>
        <taxon>Caenimonas</taxon>
    </lineage>
</organism>
<gene>
    <name evidence="2" type="ORF">FN976_14765</name>
</gene>
<name>A0A562ZQD2_9BURK</name>
<keyword evidence="1" id="KW-0472">Membrane</keyword>
<feature type="transmembrane region" description="Helical" evidence="1">
    <location>
        <begin position="12"/>
        <end position="33"/>
    </location>
</feature>
<keyword evidence="3" id="KW-1185">Reference proteome</keyword>
<dbReference type="Proteomes" id="UP000318199">
    <property type="component" value="Unassembled WGS sequence"/>
</dbReference>
<protein>
    <submittedName>
        <fullName evidence="2">Uncharacterized protein</fullName>
    </submittedName>
</protein>
<reference evidence="2 3" key="1">
    <citation type="submission" date="2019-07" db="EMBL/GenBank/DDBJ databases">
        <title>Caenimonas sedimenti sp. nov., isolated from activated sludge.</title>
        <authorList>
            <person name="Xu J."/>
        </authorList>
    </citation>
    <scope>NUCLEOTIDE SEQUENCE [LARGE SCALE GENOMIC DNA]</scope>
    <source>
        <strain evidence="2 3">HX-9-20</strain>
    </source>
</reference>
<dbReference type="OrthoDB" id="9800982at2"/>
<sequence length="60" mass="6647">MRNFNTGKAPTMVVWVISLVLFIVAVVAQFGVVRIPEPFASWSWILGFGLLLVACRVRGL</sequence>
<evidence type="ECO:0000313" key="3">
    <source>
        <dbReference type="Proteomes" id="UP000318199"/>
    </source>
</evidence>
<keyword evidence="1" id="KW-0812">Transmembrane</keyword>
<feature type="transmembrane region" description="Helical" evidence="1">
    <location>
        <begin position="39"/>
        <end position="57"/>
    </location>
</feature>
<proteinExistence type="predicted"/>
<keyword evidence="1" id="KW-1133">Transmembrane helix</keyword>
<accession>A0A562ZQD2</accession>
<evidence type="ECO:0000256" key="1">
    <source>
        <dbReference type="SAM" id="Phobius"/>
    </source>
</evidence>
<comment type="caution">
    <text evidence="2">The sequence shown here is derived from an EMBL/GenBank/DDBJ whole genome shotgun (WGS) entry which is preliminary data.</text>
</comment>